<gene>
    <name evidence="2" type="ORF">TSIM_54</name>
</gene>
<geneLocation type="mitochondrion" evidence="2"/>
<evidence type="ECO:0000313" key="2">
    <source>
        <dbReference type="EMBL" id="QQP22160.1"/>
    </source>
</evidence>
<keyword evidence="2" id="KW-0496">Mitochondrion</keyword>
<evidence type="ECO:0000256" key="1">
    <source>
        <dbReference type="SAM" id="MobiDB-lite"/>
    </source>
</evidence>
<organism evidence="2">
    <name type="scientific">Thuricola similis</name>
    <dbReference type="NCBI Taxonomy" id="2784598"/>
    <lineage>
        <taxon>Eukaryota</taxon>
        <taxon>Sar</taxon>
        <taxon>Alveolata</taxon>
        <taxon>Ciliophora</taxon>
        <taxon>Intramacronucleata</taxon>
        <taxon>Oligohymenophorea</taxon>
        <taxon>Peritrichia</taxon>
        <taxon>Sessilida</taxon>
        <taxon>Vaginicolidae</taxon>
        <taxon>Thuricola</taxon>
    </lineage>
</organism>
<dbReference type="AlphaFoldDB" id="A0A7T8G533"/>
<proteinExistence type="predicted"/>
<protein>
    <submittedName>
        <fullName evidence="2">Uncharacterized protein</fullName>
    </submittedName>
</protein>
<reference evidence="2" key="1">
    <citation type="submission" date="2020-11" db="EMBL/GenBank/DDBJ databases">
        <title>Combining integrative taxonomy and mitogenome sequencing of Thuricola similis Bock, 1963 (Peritrichia, Vaginicolidae) provides a full redescription of this poorly known ciliate and new insights into the evolutionary relationships among Oligohymenophorea subclasses.</title>
        <authorList>
            <person name="Liao W."/>
            <person name="Campello-Nunes P.H."/>
            <person name="Gammuto L."/>
            <person name="Viana T.A."/>
            <person name="de Oliveira Marchesini R."/>
            <person name="da Silva Pavia T."/>
            <person name="da Silva-Neto I.D."/>
            <person name="Modeo L."/>
            <person name="Petroni G."/>
        </authorList>
    </citation>
    <scope>NUCLEOTIDE SEQUENCE</scope>
    <source>
        <strain evidence="2">CUIT</strain>
    </source>
</reference>
<accession>A0A7T8G533</accession>
<feature type="region of interest" description="Disordered" evidence="1">
    <location>
        <begin position="150"/>
        <end position="178"/>
    </location>
</feature>
<dbReference type="EMBL" id="MW221262">
    <property type="protein sequence ID" value="QQP22160.1"/>
    <property type="molecule type" value="Genomic_DNA"/>
</dbReference>
<name>A0A7T8G533_9CILI</name>
<sequence length="178" mass="20278">MIIKTYEITVETINVLSSHEDINTFLDYVISENKAHELSMLHHDASGHLNKYNDLYGSATHLLDIINGVAVKSTTHLAHSFDITNNIFSARQATFNITTEKLTNFLNKITPIRMEAEELYNKIDHIHKLMHEKLEEADLRIESYNMSSGSSLRPSELQNHVDTSSDPQDNSVVDSYME</sequence>